<sequence>MAASETSDKPRKTKDQLFQVLQEVVAELHPGQTPKVELDSSLDRDLGLDSMARMELLSRLEKRFALRLDEQVVAEADTPRDLLRAVLGGAQAAEVESRARIAAGEAEGRSGAPEQARTLVEVLEWHLENHPDHPQVRFYADEGEGEVLSYQRLGEGARAVAAGLQWRGLEAGSPVAIMLPTSADYLFAFLGILLAGGIPVPLYPPVRRTQLESHLRRQQAILSNCEAVTLITLPEALPFARLLKAQLSSLKSLVTVEELAERGGDYARPAIAAGDTAFLQYTSGSTGNPKGVVLSHANLLANIRALGQAVKVRPDDVIISWLPLYHDMGLIGTWLAGLYFAVPVVLLSPLDFLGRPKRWLWAVHRYQGTLSPAPNFAYEICLTKLKDEDLEGLDLSSWRGAFNGAEPVSAVTLERFCERFSAYGLRRDAVAPVYGLAENTVGLAFPPLGRGPLIDRVEREALARSGKATPAREEDEHALRIVACGRPLEGHEIRIVDGSGRELPDRREGRVQFRGPSATSGYYRNPEETRRLFDGEWLNTGDLGYLAEGDIYLTGRSKDLIIIGGRNIYPQELEEAVGALSGIRKGNVVVFGSPDPATGSERLVVVAETRESDPRVLDKLRGAIKNLAVDLLETPPDDLLLVPPHSVLKTSSGKIRRSACRDLYEQGQMGKGEKMWLQTLRLAVSTLSSWARRSAPGALSLLYAGYLWALFYLAAAVATLVILLLPRHAWNWMPLRAIVRVAQRLSGLSLKVEGLEHLPQEPCVLVANHASYLDAYVLVAALPVRLSFVAKAELNQRPVLGFLLRRFGTEFVERFDPRRGAADARRISDRARRGGNLLYFAEGTFSRVAGLRPFRLGAFVTAAEGKLPVVPVAIRGTRYVLRDGSWFPRHGPISVQIGEPIRVADDPGKDSWDQALKLRDAARRFILGHCGEPDLGREGEAENSGGRPAENDS</sequence>
<keyword evidence="4" id="KW-1133">Transmembrane helix</keyword>
<dbReference type="InterPro" id="IPR042099">
    <property type="entry name" value="ANL_N_sf"/>
</dbReference>
<evidence type="ECO:0000256" key="4">
    <source>
        <dbReference type="SAM" id="Phobius"/>
    </source>
</evidence>
<feature type="transmembrane region" description="Helical" evidence="4">
    <location>
        <begin position="703"/>
        <end position="725"/>
    </location>
</feature>
<dbReference type="SUPFAM" id="SSF69593">
    <property type="entry name" value="Glycerol-3-phosphate (1)-acyltransferase"/>
    <property type="match status" value="1"/>
</dbReference>
<dbReference type="PANTHER" id="PTHR22754:SF32">
    <property type="entry name" value="DISCO-INTERACTING PROTEIN 2"/>
    <property type="match status" value="1"/>
</dbReference>
<feature type="domain" description="Carrier" evidence="5">
    <location>
        <begin position="12"/>
        <end position="90"/>
    </location>
</feature>
<proteinExistence type="inferred from homology"/>
<accession>A0ABY5ZSG5</accession>
<reference evidence="6" key="1">
    <citation type="journal article" date="2022" name="Environ. Microbiol.">
        <title>Geoalkalibacter halelectricus SAP #1 sp. nov. possessing extracellular electron transfer and mineral#reducing capabilities from a haloalkaline environment.</title>
        <authorList>
            <person name="Yadav S."/>
            <person name="Singh R."/>
            <person name="Sundharam S.S."/>
            <person name="Chaudhary S."/>
            <person name="Krishnamurthi S."/>
            <person name="Patil S.A."/>
        </authorList>
    </citation>
    <scope>NUCLEOTIDE SEQUENCE</scope>
    <source>
        <strain evidence="6">SAP-1</strain>
    </source>
</reference>
<dbReference type="InterPro" id="IPR009081">
    <property type="entry name" value="PP-bd_ACP"/>
</dbReference>
<dbReference type="Gene3D" id="1.10.1200.10">
    <property type="entry name" value="ACP-like"/>
    <property type="match status" value="1"/>
</dbReference>
<dbReference type="SUPFAM" id="SSF47336">
    <property type="entry name" value="ACP-like"/>
    <property type="match status" value="1"/>
</dbReference>
<evidence type="ECO:0000256" key="3">
    <source>
        <dbReference type="SAM" id="MobiDB-lite"/>
    </source>
</evidence>
<evidence type="ECO:0000313" key="7">
    <source>
        <dbReference type="Proteomes" id="UP001060414"/>
    </source>
</evidence>
<dbReference type="CDD" id="cd05931">
    <property type="entry name" value="FAAL"/>
    <property type="match status" value="1"/>
</dbReference>
<dbReference type="SUPFAM" id="SSF56801">
    <property type="entry name" value="Acetyl-CoA synthetase-like"/>
    <property type="match status" value="1"/>
</dbReference>
<dbReference type="InterPro" id="IPR040097">
    <property type="entry name" value="FAAL/FAAC"/>
</dbReference>
<evidence type="ECO:0000259" key="5">
    <source>
        <dbReference type="PROSITE" id="PS50075"/>
    </source>
</evidence>
<dbReference type="RefSeq" id="WP_260749839.1">
    <property type="nucleotide sequence ID" value="NZ_CP092109.1"/>
</dbReference>
<evidence type="ECO:0000256" key="1">
    <source>
        <dbReference type="ARBA" id="ARBA00006432"/>
    </source>
</evidence>
<dbReference type="PROSITE" id="PS00455">
    <property type="entry name" value="AMP_BINDING"/>
    <property type="match status" value="1"/>
</dbReference>
<dbReference type="Pfam" id="PF01553">
    <property type="entry name" value="Acyltransferase"/>
    <property type="match status" value="1"/>
</dbReference>
<dbReference type="SMART" id="SM00563">
    <property type="entry name" value="PlsC"/>
    <property type="match status" value="1"/>
</dbReference>
<dbReference type="Pfam" id="PF00550">
    <property type="entry name" value="PP-binding"/>
    <property type="match status" value="1"/>
</dbReference>
<organism evidence="6 7">
    <name type="scientific">Geoalkalibacter halelectricus</name>
    <dbReference type="NCBI Taxonomy" id="2847045"/>
    <lineage>
        <taxon>Bacteria</taxon>
        <taxon>Pseudomonadati</taxon>
        <taxon>Thermodesulfobacteriota</taxon>
        <taxon>Desulfuromonadia</taxon>
        <taxon>Desulfuromonadales</taxon>
        <taxon>Geoalkalibacteraceae</taxon>
        <taxon>Geoalkalibacter</taxon>
    </lineage>
</organism>
<dbReference type="Proteomes" id="UP001060414">
    <property type="component" value="Chromosome"/>
</dbReference>
<dbReference type="InterPro" id="IPR036736">
    <property type="entry name" value="ACP-like_sf"/>
</dbReference>
<evidence type="ECO:0000313" key="6">
    <source>
        <dbReference type="EMBL" id="UWZ81464.1"/>
    </source>
</evidence>
<keyword evidence="4" id="KW-0472">Membrane</keyword>
<dbReference type="PANTHER" id="PTHR22754">
    <property type="entry name" value="DISCO-INTERACTING PROTEIN 2 DIP2 -RELATED"/>
    <property type="match status" value="1"/>
</dbReference>
<dbReference type="InterPro" id="IPR002123">
    <property type="entry name" value="Plipid/glycerol_acylTrfase"/>
</dbReference>
<keyword evidence="2" id="KW-0436">Ligase</keyword>
<feature type="compositionally biased region" description="Basic and acidic residues" evidence="3">
    <location>
        <begin position="501"/>
        <end position="511"/>
    </location>
</feature>
<feature type="compositionally biased region" description="Basic and acidic residues" evidence="3">
    <location>
        <begin position="931"/>
        <end position="940"/>
    </location>
</feature>
<keyword evidence="7" id="KW-1185">Reference proteome</keyword>
<dbReference type="InterPro" id="IPR045851">
    <property type="entry name" value="AMP-bd_C_sf"/>
</dbReference>
<dbReference type="InterPro" id="IPR000873">
    <property type="entry name" value="AMP-dep_synth/lig_dom"/>
</dbReference>
<dbReference type="Gene3D" id="3.40.50.12780">
    <property type="entry name" value="N-terminal domain of ligase-like"/>
    <property type="match status" value="1"/>
</dbReference>
<evidence type="ECO:0000256" key="2">
    <source>
        <dbReference type="ARBA" id="ARBA00022598"/>
    </source>
</evidence>
<dbReference type="PROSITE" id="PS50075">
    <property type="entry name" value="CARRIER"/>
    <property type="match status" value="1"/>
</dbReference>
<keyword evidence="4" id="KW-0812">Transmembrane</keyword>
<dbReference type="InterPro" id="IPR020845">
    <property type="entry name" value="AMP-binding_CS"/>
</dbReference>
<comment type="similarity">
    <text evidence="1">Belongs to the ATP-dependent AMP-binding enzyme family.</text>
</comment>
<dbReference type="CDD" id="cd07989">
    <property type="entry name" value="LPLAT_AGPAT-like"/>
    <property type="match status" value="1"/>
</dbReference>
<dbReference type="Gene3D" id="3.30.300.30">
    <property type="match status" value="1"/>
</dbReference>
<name>A0ABY5ZSG5_9BACT</name>
<gene>
    <name evidence="6" type="ORF">L9S41_08730</name>
</gene>
<feature type="region of interest" description="Disordered" evidence="3">
    <location>
        <begin position="931"/>
        <end position="953"/>
    </location>
</feature>
<dbReference type="Pfam" id="PF00501">
    <property type="entry name" value="AMP-binding"/>
    <property type="match status" value="1"/>
</dbReference>
<dbReference type="EMBL" id="CP092109">
    <property type="protein sequence ID" value="UWZ81464.1"/>
    <property type="molecule type" value="Genomic_DNA"/>
</dbReference>
<feature type="region of interest" description="Disordered" evidence="3">
    <location>
        <begin position="501"/>
        <end position="525"/>
    </location>
</feature>
<protein>
    <submittedName>
        <fullName evidence="6">AMP-binding protein</fullName>
    </submittedName>
</protein>